<reference evidence="2 3" key="1">
    <citation type="submission" date="2024-01" db="EMBL/GenBank/DDBJ databases">
        <title>The genomes of 5 underutilized Papilionoideae crops provide insights into root nodulation and disease resistanc.</title>
        <authorList>
            <person name="Jiang F."/>
        </authorList>
    </citation>
    <scope>NUCLEOTIDE SEQUENCE [LARGE SCALE GENOMIC DNA]</scope>
    <source>
        <strain evidence="2">LVBAO_FW01</strain>
        <tissue evidence="2">Leaves</tissue>
    </source>
</reference>
<proteinExistence type="predicted"/>
<evidence type="ECO:0000256" key="1">
    <source>
        <dbReference type="SAM" id="MobiDB-lite"/>
    </source>
</evidence>
<name>A0AAN9MYZ2_CANGL</name>
<organism evidence="2 3">
    <name type="scientific">Canavalia gladiata</name>
    <name type="common">Sword bean</name>
    <name type="synonym">Dolichos gladiatus</name>
    <dbReference type="NCBI Taxonomy" id="3824"/>
    <lineage>
        <taxon>Eukaryota</taxon>
        <taxon>Viridiplantae</taxon>
        <taxon>Streptophyta</taxon>
        <taxon>Embryophyta</taxon>
        <taxon>Tracheophyta</taxon>
        <taxon>Spermatophyta</taxon>
        <taxon>Magnoliopsida</taxon>
        <taxon>eudicotyledons</taxon>
        <taxon>Gunneridae</taxon>
        <taxon>Pentapetalae</taxon>
        <taxon>rosids</taxon>
        <taxon>fabids</taxon>
        <taxon>Fabales</taxon>
        <taxon>Fabaceae</taxon>
        <taxon>Papilionoideae</taxon>
        <taxon>50 kb inversion clade</taxon>
        <taxon>NPAAA clade</taxon>
        <taxon>indigoferoid/millettioid clade</taxon>
        <taxon>Phaseoleae</taxon>
        <taxon>Canavalia</taxon>
    </lineage>
</organism>
<accession>A0AAN9MYZ2</accession>
<protein>
    <submittedName>
        <fullName evidence="2">Uncharacterized protein</fullName>
    </submittedName>
</protein>
<dbReference type="EMBL" id="JAYMYQ010000001">
    <property type="protein sequence ID" value="KAK7360988.1"/>
    <property type="molecule type" value="Genomic_DNA"/>
</dbReference>
<sequence length="191" mass="21604">MVDCNQLEVRQQEFVKIREEILEQPDQCSILKFSTQMPLVRATPGLCQSTRRASFSRQSQDRSGVSKLQPTTQKRAGSVLVHTRLILYGSNIPGQRTSCRHSIPMNIVNGTWREESESHRKRESPFRSHILAMPQKSTLSLAMIGSTRTRWPLTFACKEQGSCMALMLVGTYVLRQVMTAFDINSRASCIA</sequence>
<keyword evidence="3" id="KW-1185">Reference proteome</keyword>
<comment type="caution">
    <text evidence="2">The sequence shown here is derived from an EMBL/GenBank/DDBJ whole genome shotgun (WGS) entry which is preliminary data.</text>
</comment>
<evidence type="ECO:0000313" key="2">
    <source>
        <dbReference type="EMBL" id="KAK7360988.1"/>
    </source>
</evidence>
<dbReference type="AlphaFoldDB" id="A0AAN9MYZ2"/>
<gene>
    <name evidence="2" type="ORF">VNO77_03011</name>
</gene>
<evidence type="ECO:0000313" key="3">
    <source>
        <dbReference type="Proteomes" id="UP001367508"/>
    </source>
</evidence>
<feature type="region of interest" description="Disordered" evidence="1">
    <location>
        <begin position="50"/>
        <end position="73"/>
    </location>
</feature>
<dbReference type="Proteomes" id="UP001367508">
    <property type="component" value="Unassembled WGS sequence"/>
</dbReference>